<evidence type="ECO:0000313" key="8">
    <source>
        <dbReference type="EMBL" id="CAK0784890.1"/>
    </source>
</evidence>
<comment type="similarity">
    <text evidence="2">Belongs to the fatty acid desaturase CarF family.</text>
</comment>
<sequence length="336" mass="37019">MQSRCLPGQRCISHPTPVAARQTPLPSCTPRRTRLTELTTSSAARPKVAPEESEVVERLERSLHLASSEAQQSFQHSATASASRPSSKRLVDEAEVLHSTFKHRVWVYGATALFSATLLKGLSEVHTWQGAVNSAAAVLAAYFVSDFLTGIYHWSVDNYGDGSTPVVGSQIAAFQGHHQKPWTITEREFCNNVHKVFMPAAPFAALCLLASPWTPAPVDVFLSVATFLTCMSQQFHAWAHMKKSELPAVVDRLQDAGILVSRKVHGAHHKAPFEGNYCIVSGFWNPFLDAGGADSSFFRRLERFVLARTGVEPRCWHEPDYSWQEAPDAPVQGKAV</sequence>
<dbReference type="EMBL" id="CAUYUE010000011">
    <property type="protein sequence ID" value="CAK0784890.1"/>
    <property type="molecule type" value="Genomic_DNA"/>
</dbReference>
<evidence type="ECO:0000256" key="1">
    <source>
        <dbReference type="ARBA" id="ARBA00004141"/>
    </source>
</evidence>
<comment type="caution">
    <text evidence="8">The sequence shown here is derived from an EMBL/GenBank/DDBJ whole genome shotgun (WGS) entry which is preliminary data.</text>
</comment>
<evidence type="ECO:0000256" key="3">
    <source>
        <dbReference type="ARBA" id="ARBA00022692"/>
    </source>
</evidence>
<reference evidence="8 9" key="1">
    <citation type="submission" date="2023-10" db="EMBL/GenBank/DDBJ databases">
        <authorList>
            <person name="Maclean D."/>
            <person name="Macfadyen A."/>
        </authorList>
    </citation>
    <scope>NUCLEOTIDE SEQUENCE [LARGE SCALE GENOMIC DNA]</scope>
</reference>
<keyword evidence="9" id="KW-1185">Reference proteome</keyword>
<accession>A0AAV1IF68</accession>
<evidence type="ECO:0000256" key="4">
    <source>
        <dbReference type="ARBA" id="ARBA00022989"/>
    </source>
</evidence>
<keyword evidence="4" id="KW-1133">Transmembrane helix</keyword>
<dbReference type="GO" id="GO:0016020">
    <property type="term" value="C:membrane"/>
    <property type="evidence" value="ECO:0007669"/>
    <property type="project" value="UniProtKB-SubCell"/>
</dbReference>
<name>A0AAV1IF68_9CHLO</name>
<dbReference type="InterPro" id="IPR019547">
    <property type="entry name" value="Lipid_desat"/>
</dbReference>
<evidence type="ECO:0000259" key="7">
    <source>
        <dbReference type="Pfam" id="PF10520"/>
    </source>
</evidence>
<keyword evidence="5" id="KW-0472">Membrane</keyword>
<dbReference type="Proteomes" id="UP001314263">
    <property type="component" value="Unassembled WGS sequence"/>
</dbReference>
<evidence type="ECO:0000313" key="9">
    <source>
        <dbReference type="Proteomes" id="UP001314263"/>
    </source>
</evidence>
<keyword evidence="3" id="KW-0812">Transmembrane</keyword>
<evidence type="ECO:0000256" key="6">
    <source>
        <dbReference type="SAM" id="MobiDB-lite"/>
    </source>
</evidence>
<proteinExistence type="inferred from homology"/>
<evidence type="ECO:0000256" key="2">
    <source>
        <dbReference type="ARBA" id="ARBA00007620"/>
    </source>
</evidence>
<dbReference type="PANTHER" id="PTHR48231">
    <property type="entry name" value="TMEM189_B_DMAIN DOMAIN-CONTAINING PROTEIN"/>
    <property type="match status" value="1"/>
</dbReference>
<dbReference type="Pfam" id="PF10520">
    <property type="entry name" value="Lipid_desat"/>
    <property type="match status" value="1"/>
</dbReference>
<dbReference type="PANTHER" id="PTHR48231:SF1">
    <property type="entry name" value="OS08G0187900 PROTEIN"/>
    <property type="match status" value="1"/>
</dbReference>
<feature type="region of interest" description="Disordered" evidence="6">
    <location>
        <begin position="1"/>
        <end position="53"/>
    </location>
</feature>
<gene>
    <name evidence="8" type="ORF">CVIRNUC_008095</name>
</gene>
<dbReference type="AlphaFoldDB" id="A0AAV1IF68"/>
<feature type="domain" description="Lipid desaturase" evidence="7">
    <location>
        <begin position="142"/>
        <end position="316"/>
    </location>
</feature>
<organism evidence="8 9">
    <name type="scientific">Coccomyxa viridis</name>
    <dbReference type="NCBI Taxonomy" id="1274662"/>
    <lineage>
        <taxon>Eukaryota</taxon>
        <taxon>Viridiplantae</taxon>
        <taxon>Chlorophyta</taxon>
        <taxon>core chlorophytes</taxon>
        <taxon>Trebouxiophyceae</taxon>
        <taxon>Trebouxiophyceae incertae sedis</taxon>
        <taxon>Coccomyxaceae</taxon>
        <taxon>Coccomyxa</taxon>
    </lineage>
</organism>
<evidence type="ECO:0000256" key="5">
    <source>
        <dbReference type="ARBA" id="ARBA00023136"/>
    </source>
</evidence>
<comment type="subcellular location">
    <subcellularLocation>
        <location evidence="1">Membrane</location>
        <topology evidence="1">Multi-pass membrane protein</topology>
    </subcellularLocation>
</comment>
<protein>
    <recommendedName>
        <fullName evidence="7">Lipid desaturase domain-containing protein</fullName>
    </recommendedName>
</protein>